<dbReference type="EMBL" id="CP031023">
    <property type="protein sequence ID" value="AZA16043.1"/>
    <property type="molecule type" value="Genomic_DNA"/>
</dbReference>
<accession>A0A3G6JDW3</accession>
<evidence type="ECO:0000313" key="2">
    <source>
        <dbReference type="EMBL" id="AZA16043.1"/>
    </source>
</evidence>
<name>A0A3G6JDW3_LACDL</name>
<feature type="region of interest" description="Disordered" evidence="1">
    <location>
        <begin position="83"/>
        <end position="110"/>
    </location>
</feature>
<sequence length="110" mass="12675">MALKLVKTKNAAFVVDEVQDNVREKMGILFGRAIHLYAKRVPTAANPKGVMQYSDYFSNQAVQVCRKDNIVEDRPVNEAENKIYQELSTGQSLDKDDREYLRDNYSEDQE</sequence>
<gene>
    <name evidence="2" type="ORF">DQL93_05430</name>
</gene>
<evidence type="ECO:0000256" key="1">
    <source>
        <dbReference type="SAM" id="MobiDB-lite"/>
    </source>
</evidence>
<dbReference type="RefSeq" id="WP_138491005.1">
    <property type="nucleotide sequence ID" value="NZ_CP072444.1"/>
</dbReference>
<feature type="compositionally biased region" description="Basic and acidic residues" evidence="1">
    <location>
        <begin position="93"/>
        <end position="110"/>
    </location>
</feature>
<reference evidence="2" key="1">
    <citation type="submission" date="2018-07" db="EMBL/GenBank/DDBJ databases">
        <authorList>
            <person name="Somerville V."/>
        </authorList>
    </citation>
    <scope>NUCLEOTIDE SEQUENCE</scope>
    <source>
        <strain evidence="2">NWC_2_2</strain>
    </source>
</reference>
<protein>
    <submittedName>
        <fullName evidence="2">Uncharacterized protein</fullName>
    </submittedName>
</protein>
<proteinExistence type="predicted"/>
<organism evidence="2">
    <name type="scientific">Lactobacillus delbrueckii subsp. lactis</name>
    <dbReference type="NCBI Taxonomy" id="29397"/>
    <lineage>
        <taxon>Bacteria</taxon>
        <taxon>Bacillati</taxon>
        <taxon>Bacillota</taxon>
        <taxon>Bacilli</taxon>
        <taxon>Lactobacillales</taxon>
        <taxon>Lactobacillaceae</taxon>
        <taxon>Lactobacillus</taxon>
    </lineage>
</organism>
<dbReference type="AlphaFoldDB" id="A0A3G6JDW3"/>